<evidence type="ECO:0000256" key="1">
    <source>
        <dbReference type="SAM" id="MobiDB-lite"/>
    </source>
</evidence>
<proteinExistence type="predicted"/>
<gene>
    <name evidence="2" type="ORF">EW146_g5122</name>
</gene>
<dbReference type="Proteomes" id="UP000310158">
    <property type="component" value="Unassembled WGS sequence"/>
</dbReference>
<dbReference type="OrthoDB" id="10005898at2759"/>
<sequence>MERERVIQYGAKLLIPILHLRARLQHRAGLRQTPISSSAPALAKLASIISDARMLWRIWGLLPIIQWLISLERSPPPTRSLLTIERAQGWSMLAYYPMEHLYYLLAHDIIPSSIPLPSLPFIRSASSSSIQPSPSKEAPSPALTLSLNSTSLSLWSCRFWAVYVVLQLAHLREDRTLLLKRERALSKEKVKGLEHEELKARRDAWWNELAVNLGSLEKGLFKNNIWESVFGFVAALASFRSGWKATALPAVATLPPLTEDVETTEKEAAPLAPAGELEGPAASA</sequence>
<feature type="region of interest" description="Disordered" evidence="1">
    <location>
        <begin position="261"/>
        <end position="284"/>
    </location>
</feature>
<dbReference type="PANTHER" id="PTHR12652:SF25">
    <property type="entry name" value="MICROBODY (PEROXISOME) PROLIFERATION PROTEIN PEROXIN 11C (EUROFUNG)"/>
    <property type="match status" value="1"/>
</dbReference>
<dbReference type="AlphaFoldDB" id="A0A4S4LSF2"/>
<evidence type="ECO:0000313" key="3">
    <source>
        <dbReference type="Proteomes" id="UP000310158"/>
    </source>
</evidence>
<organism evidence="2 3">
    <name type="scientific">Bondarzewia mesenterica</name>
    <dbReference type="NCBI Taxonomy" id="1095465"/>
    <lineage>
        <taxon>Eukaryota</taxon>
        <taxon>Fungi</taxon>
        <taxon>Dikarya</taxon>
        <taxon>Basidiomycota</taxon>
        <taxon>Agaricomycotina</taxon>
        <taxon>Agaricomycetes</taxon>
        <taxon>Russulales</taxon>
        <taxon>Bondarzewiaceae</taxon>
        <taxon>Bondarzewia</taxon>
    </lineage>
</organism>
<dbReference type="PANTHER" id="PTHR12652">
    <property type="entry name" value="PEROXISOMAL BIOGENESIS FACTOR 11"/>
    <property type="match status" value="1"/>
</dbReference>
<feature type="compositionally biased region" description="Low complexity" evidence="1">
    <location>
        <begin position="269"/>
        <end position="284"/>
    </location>
</feature>
<name>A0A4S4LSF2_9AGAM</name>
<keyword evidence="3" id="KW-1185">Reference proteome</keyword>
<protein>
    <submittedName>
        <fullName evidence="2">Uncharacterized protein</fullName>
    </submittedName>
</protein>
<evidence type="ECO:0000313" key="2">
    <source>
        <dbReference type="EMBL" id="THH15342.1"/>
    </source>
</evidence>
<dbReference type="EMBL" id="SGPL01000215">
    <property type="protein sequence ID" value="THH15342.1"/>
    <property type="molecule type" value="Genomic_DNA"/>
</dbReference>
<reference evidence="2 3" key="1">
    <citation type="submission" date="2019-02" db="EMBL/GenBank/DDBJ databases">
        <title>Genome sequencing of the rare red list fungi Bondarzewia mesenterica.</title>
        <authorList>
            <person name="Buettner E."/>
            <person name="Kellner H."/>
        </authorList>
    </citation>
    <scope>NUCLEOTIDE SEQUENCE [LARGE SCALE GENOMIC DNA]</scope>
    <source>
        <strain evidence="2 3">DSM 108281</strain>
    </source>
</reference>
<accession>A0A4S4LSF2</accession>
<comment type="caution">
    <text evidence="2">The sequence shown here is derived from an EMBL/GenBank/DDBJ whole genome shotgun (WGS) entry which is preliminary data.</text>
</comment>